<dbReference type="Proteomes" id="UP001161497">
    <property type="component" value="Chromosome"/>
</dbReference>
<reference evidence="1" key="1">
    <citation type="submission" date="2023-03" db="EMBL/GenBank/DDBJ databases">
        <authorList>
            <person name="Cremers G."/>
            <person name="Picone N."/>
        </authorList>
    </citation>
    <scope>NUCLEOTIDE SEQUENCE</scope>
    <source>
        <strain evidence="1">Sample_alias</strain>
    </source>
</reference>
<sequence length="45" mass="5063">MPIDMFPVKLQSFGFKIFTDEVHKLAPVLQNLFGEDSAPILSNKV</sequence>
<proteinExistence type="predicted"/>
<protein>
    <submittedName>
        <fullName evidence="1">Uncharacterized protein</fullName>
    </submittedName>
</protein>
<accession>A0ABM9IFV8</accession>
<evidence type="ECO:0000313" key="2">
    <source>
        <dbReference type="Proteomes" id="UP001161497"/>
    </source>
</evidence>
<name>A0ABM9IFV8_9BACT</name>
<organism evidence="1 2">
    <name type="scientific">Candidatus Methylacidiphilum fumarolicum</name>
    <dbReference type="NCBI Taxonomy" id="591154"/>
    <lineage>
        <taxon>Bacteria</taxon>
        <taxon>Pseudomonadati</taxon>
        <taxon>Verrucomicrobiota</taxon>
        <taxon>Methylacidiphilae</taxon>
        <taxon>Methylacidiphilales</taxon>
        <taxon>Methylacidiphilaceae</taxon>
        <taxon>Methylacidiphilum (ex Ratnadevi et al. 2023)</taxon>
    </lineage>
</organism>
<dbReference type="EMBL" id="OX458932">
    <property type="protein sequence ID" value="CAI9086570.1"/>
    <property type="molecule type" value="Genomic_DNA"/>
</dbReference>
<evidence type="ECO:0000313" key="1">
    <source>
        <dbReference type="EMBL" id="CAI9086570.1"/>
    </source>
</evidence>
<gene>
    <name evidence="1" type="ORF">MFUM_2260</name>
</gene>
<keyword evidence="2" id="KW-1185">Reference proteome</keyword>